<dbReference type="GO" id="GO:0005829">
    <property type="term" value="C:cytosol"/>
    <property type="evidence" value="ECO:0007669"/>
    <property type="project" value="GOC"/>
</dbReference>
<dbReference type="GO" id="GO:0042147">
    <property type="term" value="P:retrograde transport, endosome to Golgi"/>
    <property type="evidence" value="ECO:0007669"/>
    <property type="project" value="InterPro"/>
</dbReference>
<dbReference type="PANTHER" id="PTHR12820">
    <property type="entry name" value="VACUOLAR SORTING PROTEIN 53"/>
    <property type="match status" value="1"/>
</dbReference>
<evidence type="ECO:0000259" key="8">
    <source>
        <dbReference type="Pfam" id="PF16854"/>
    </source>
</evidence>
<dbReference type="GO" id="GO:0000938">
    <property type="term" value="C:GARP complex"/>
    <property type="evidence" value="ECO:0007669"/>
    <property type="project" value="InterPro"/>
</dbReference>
<dbReference type="InterPro" id="IPR007234">
    <property type="entry name" value="Vps53_N"/>
</dbReference>
<evidence type="ECO:0000313" key="9">
    <source>
        <dbReference type="EMBL" id="KAJ3215505.1"/>
    </source>
</evidence>
<accession>A0AAD5TYC5</accession>
<evidence type="ECO:0000256" key="1">
    <source>
        <dbReference type="ARBA" id="ARBA00004150"/>
    </source>
</evidence>
<evidence type="ECO:0000256" key="6">
    <source>
        <dbReference type="ARBA" id="ARBA00023136"/>
    </source>
</evidence>
<dbReference type="InterPro" id="IPR031745">
    <property type="entry name" value="Vps53_C"/>
</dbReference>
<dbReference type="InterPro" id="IPR038260">
    <property type="entry name" value="Vps53_C_sf"/>
</dbReference>
<gene>
    <name evidence="9" type="primary">VPS53</name>
    <name evidence="9" type="ORF">HK099_006320</name>
</gene>
<dbReference type="GO" id="GO:0010008">
    <property type="term" value="C:endosome membrane"/>
    <property type="evidence" value="ECO:0007669"/>
    <property type="project" value="UniProtKB-SubCell"/>
</dbReference>
<feature type="domain" description="Vps53 N-terminal" evidence="7">
    <location>
        <begin position="127"/>
        <end position="390"/>
    </location>
</feature>
<proteinExistence type="inferred from homology"/>
<dbReference type="Pfam" id="PF04100">
    <property type="entry name" value="Vps53_N"/>
    <property type="match status" value="2"/>
</dbReference>
<keyword evidence="5" id="KW-0333">Golgi apparatus</keyword>
<evidence type="ECO:0000256" key="5">
    <source>
        <dbReference type="ARBA" id="ARBA00023034"/>
    </source>
</evidence>
<evidence type="ECO:0000256" key="4">
    <source>
        <dbReference type="ARBA" id="ARBA00022753"/>
    </source>
</evidence>
<dbReference type="Pfam" id="PF16854">
    <property type="entry name" value="VPS53_C"/>
    <property type="match status" value="1"/>
</dbReference>
<evidence type="ECO:0000259" key="7">
    <source>
        <dbReference type="Pfam" id="PF04100"/>
    </source>
</evidence>
<evidence type="ECO:0000256" key="2">
    <source>
        <dbReference type="ARBA" id="ARBA00004481"/>
    </source>
</evidence>
<comment type="subcellular location">
    <subcellularLocation>
        <location evidence="2">Endosome membrane</location>
        <topology evidence="2">Peripheral membrane protein</topology>
    </subcellularLocation>
    <subcellularLocation>
        <location evidence="1">Golgi apparatus</location>
        <location evidence="1">trans-Golgi network membrane</location>
        <topology evidence="1">Peripheral membrane protein</topology>
    </subcellularLocation>
</comment>
<comment type="caution">
    <text evidence="9">The sequence shown here is derived from an EMBL/GenBank/DDBJ whole genome shotgun (WGS) entry which is preliminary data.</text>
</comment>
<dbReference type="PANTHER" id="PTHR12820:SF0">
    <property type="entry name" value="VACUOLAR PROTEIN SORTING-ASSOCIATED PROTEIN 53 HOMOLOG"/>
    <property type="match status" value="1"/>
</dbReference>
<feature type="domain" description="Vps53 N-terminal" evidence="7">
    <location>
        <begin position="43"/>
        <end position="126"/>
    </location>
</feature>
<protein>
    <submittedName>
        <fullName evidence="9">Vacuolar protein sorting-associated protein 53</fullName>
    </submittedName>
</protein>
<dbReference type="Gene3D" id="1.10.357.110">
    <property type="entry name" value="Vacuolar protein sorting-associated protein 53, C-terminus"/>
    <property type="match status" value="1"/>
</dbReference>
<keyword evidence="4" id="KW-0967">Endosome</keyword>
<comment type="similarity">
    <text evidence="3">Belongs to the VPS53 family.</text>
</comment>
<sequence>MFNENLGYEKIQLSNELDIALNNFIKNDDLGNFAFKIYDHSSDFSITEYINEIFKTEESLTTIDVVLMKLRTQIIKIDKEINSNLTNQFDAGQHSEQELASVKKNISLLYEKIKTMKENALKSESMRLQMIVLAMNQLKIIAKNKQYSDTSQLLLAIKQLLINFENFKNVKQVQTIIENMNRFEADLKKQIFMDFEESFVGGTLRTPAKKLYDACLVVDILHKDEKKHLIDWYCEMQLKDYIQIFRNNPEVSGLADVSRRYAWIKRLLKTYDEEHATTFIQEWKVPEILCEKFCLVTKKDITEVLNKSGANKTIDVKTMLVSLQTTMEFEAKLDKRFGIKDYSETGFQETAIDPSSKFYKIISSCYAPYLEYYIESENKALSEMMQQYREQPIETSDQQANEDSVLPSSTDLFYCYRQTMVQFSRFSTGKPFLDLSKLFKKWLSIYSELLLSKLPREDLKKISEEEIRVTCVIINTADYCTSTTAQVNILYQKCYTKTNGLISWKRSWQKKLMWSLRLFVTSSALKILVKCIGSSVDPALYNMSKVPWGSIESVGDQSEYITMIAQILSQLVGTVKKSLGGPKFFKTFCDKFADALLVKFEANIYKCKPVPEVAAEQMLLDTHALKTILVQMTNIGSQNNVQPPSSYTKILTKGVLNVEKLLKTVMIPSDPAEGLIDRYLMMYTGDVSVSGFQKILEVKGLRRGDQQLMIDVLQNKLANLGPAAEILYNKSTNEENKKSNADLLGQNEKVSNKLKEDISKFFKFK</sequence>
<evidence type="ECO:0000256" key="3">
    <source>
        <dbReference type="ARBA" id="ARBA00008628"/>
    </source>
</evidence>
<organism evidence="9 10">
    <name type="scientific">Clydaea vesicula</name>
    <dbReference type="NCBI Taxonomy" id="447962"/>
    <lineage>
        <taxon>Eukaryota</taxon>
        <taxon>Fungi</taxon>
        <taxon>Fungi incertae sedis</taxon>
        <taxon>Chytridiomycota</taxon>
        <taxon>Chytridiomycota incertae sedis</taxon>
        <taxon>Chytridiomycetes</taxon>
        <taxon>Lobulomycetales</taxon>
        <taxon>Lobulomycetaceae</taxon>
        <taxon>Clydaea</taxon>
    </lineage>
</organism>
<name>A0AAD5TYC5_9FUNG</name>
<dbReference type="AlphaFoldDB" id="A0AAD5TYC5"/>
<keyword evidence="10" id="KW-1185">Reference proteome</keyword>
<feature type="domain" description="Vps53 C-terminal" evidence="8">
    <location>
        <begin position="616"/>
        <end position="701"/>
    </location>
</feature>
<reference evidence="9" key="1">
    <citation type="submission" date="2020-05" db="EMBL/GenBank/DDBJ databases">
        <title>Phylogenomic resolution of chytrid fungi.</title>
        <authorList>
            <person name="Stajich J.E."/>
            <person name="Amses K."/>
            <person name="Simmons R."/>
            <person name="Seto K."/>
            <person name="Myers J."/>
            <person name="Bonds A."/>
            <person name="Quandt C.A."/>
            <person name="Barry K."/>
            <person name="Liu P."/>
            <person name="Grigoriev I."/>
            <person name="Longcore J.E."/>
            <person name="James T.Y."/>
        </authorList>
    </citation>
    <scope>NUCLEOTIDE SEQUENCE</scope>
    <source>
        <strain evidence="9">JEL0476</strain>
    </source>
</reference>
<keyword evidence="6" id="KW-0472">Membrane</keyword>
<dbReference type="Proteomes" id="UP001211065">
    <property type="component" value="Unassembled WGS sequence"/>
</dbReference>
<dbReference type="InterPro" id="IPR039766">
    <property type="entry name" value="Vps53"/>
</dbReference>
<evidence type="ECO:0000313" key="10">
    <source>
        <dbReference type="Proteomes" id="UP001211065"/>
    </source>
</evidence>
<dbReference type="EMBL" id="JADGJW010000538">
    <property type="protein sequence ID" value="KAJ3215505.1"/>
    <property type="molecule type" value="Genomic_DNA"/>
</dbReference>